<reference evidence="1 2" key="1">
    <citation type="journal article" date="2022" name="Nat. Plants">
        <title>Genomes of leafy and leafless Platanthera orchids illuminate the evolution of mycoheterotrophy.</title>
        <authorList>
            <person name="Li M.H."/>
            <person name="Liu K.W."/>
            <person name="Li Z."/>
            <person name="Lu H.C."/>
            <person name="Ye Q.L."/>
            <person name="Zhang D."/>
            <person name="Wang J.Y."/>
            <person name="Li Y.F."/>
            <person name="Zhong Z.M."/>
            <person name="Liu X."/>
            <person name="Yu X."/>
            <person name="Liu D.K."/>
            <person name="Tu X.D."/>
            <person name="Liu B."/>
            <person name="Hao Y."/>
            <person name="Liao X.Y."/>
            <person name="Jiang Y.T."/>
            <person name="Sun W.H."/>
            <person name="Chen J."/>
            <person name="Chen Y.Q."/>
            <person name="Ai Y."/>
            <person name="Zhai J.W."/>
            <person name="Wu S.S."/>
            <person name="Zhou Z."/>
            <person name="Hsiao Y.Y."/>
            <person name="Wu W.L."/>
            <person name="Chen Y.Y."/>
            <person name="Lin Y.F."/>
            <person name="Hsu J.L."/>
            <person name="Li C.Y."/>
            <person name="Wang Z.W."/>
            <person name="Zhao X."/>
            <person name="Zhong W.Y."/>
            <person name="Ma X.K."/>
            <person name="Ma L."/>
            <person name="Huang J."/>
            <person name="Chen G.Z."/>
            <person name="Huang M.Z."/>
            <person name="Huang L."/>
            <person name="Peng D.H."/>
            <person name="Luo Y.B."/>
            <person name="Zou S.Q."/>
            <person name="Chen S.P."/>
            <person name="Lan S."/>
            <person name="Tsai W.C."/>
            <person name="Van de Peer Y."/>
            <person name="Liu Z.J."/>
        </authorList>
    </citation>
    <scope>NUCLEOTIDE SEQUENCE [LARGE SCALE GENOMIC DNA]</scope>
    <source>
        <strain evidence="1">Lor288</strain>
    </source>
</reference>
<comment type="caution">
    <text evidence="1">The sequence shown here is derived from an EMBL/GenBank/DDBJ whole genome shotgun (WGS) entry which is preliminary data.</text>
</comment>
<accession>A0ABR2MZL2</accession>
<organism evidence="1 2">
    <name type="scientific">Platanthera guangdongensis</name>
    <dbReference type="NCBI Taxonomy" id="2320717"/>
    <lineage>
        <taxon>Eukaryota</taxon>
        <taxon>Viridiplantae</taxon>
        <taxon>Streptophyta</taxon>
        <taxon>Embryophyta</taxon>
        <taxon>Tracheophyta</taxon>
        <taxon>Spermatophyta</taxon>
        <taxon>Magnoliopsida</taxon>
        <taxon>Liliopsida</taxon>
        <taxon>Asparagales</taxon>
        <taxon>Orchidaceae</taxon>
        <taxon>Orchidoideae</taxon>
        <taxon>Orchideae</taxon>
        <taxon>Orchidinae</taxon>
        <taxon>Platanthera</taxon>
    </lineage>
</organism>
<gene>
    <name evidence="1" type="ORF">KSP40_PGU006173</name>
</gene>
<protein>
    <submittedName>
        <fullName evidence="1">Uncharacterized protein</fullName>
    </submittedName>
</protein>
<dbReference type="Proteomes" id="UP001412067">
    <property type="component" value="Unassembled WGS sequence"/>
</dbReference>
<proteinExistence type="predicted"/>
<evidence type="ECO:0000313" key="2">
    <source>
        <dbReference type="Proteomes" id="UP001412067"/>
    </source>
</evidence>
<evidence type="ECO:0000313" key="1">
    <source>
        <dbReference type="EMBL" id="KAK8969685.1"/>
    </source>
</evidence>
<name>A0ABR2MZL2_9ASPA</name>
<sequence>MDGVLCNSEQPSRLAVVSIFAELGVSVTTDDFVPFMGTGIPLFLPPILIEVKYSPNFVEYPKSSGDSSYIVN</sequence>
<dbReference type="EMBL" id="JBBWWR010000003">
    <property type="protein sequence ID" value="KAK8969685.1"/>
    <property type="molecule type" value="Genomic_DNA"/>
</dbReference>
<keyword evidence="2" id="KW-1185">Reference proteome</keyword>